<dbReference type="InterPro" id="IPR002716">
    <property type="entry name" value="PIN_dom"/>
</dbReference>
<dbReference type="SUPFAM" id="SSF88723">
    <property type="entry name" value="PIN domain-like"/>
    <property type="match status" value="1"/>
</dbReference>
<dbReference type="GO" id="GO:0045926">
    <property type="term" value="P:negative regulation of growth"/>
    <property type="evidence" value="ECO:0007669"/>
    <property type="project" value="UniProtKB-ARBA"/>
</dbReference>
<keyword evidence="5 6" id="KW-0460">Magnesium</keyword>
<dbReference type="EMBL" id="WMLB01000017">
    <property type="protein sequence ID" value="MTH68010.1"/>
    <property type="molecule type" value="Genomic_DNA"/>
</dbReference>
<dbReference type="EC" id="3.1.-.-" evidence="6"/>
<keyword evidence="9" id="KW-1185">Reference proteome</keyword>
<keyword evidence="6" id="KW-0800">Toxin</keyword>
<dbReference type="GO" id="GO:0000287">
    <property type="term" value="F:magnesium ion binding"/>
    <property type="evidence" value="ECO:0007669"/>
    <property type="project" value="UniProtKB-UniRule"/>
</dbReference>
<evidence type="ECO:0000256" key="2">
    <source>
        <dbReference type="ARBA" id="ARBA00022722"/>
    </source>
</evidence>
<feature type="domain" description="PIN" evidence="7">
    <location>
        <begin position="3"/>
        <end position="133"/>
    </location>
</feature>
<dbReference type="HAMAP" id="MF_00265">
    <property type="entry name" value="VapC_Nob1"/>
    <property type="match status" value="1"/>
</dbReference>
<evidence type="ECO:0000313" key="8">
    <source>
        <dbReference type="EMBL" id="MTH68010.1"/>
    </source>
</evidence>
<dbReference type="NCBIfam" id="TIGR00028">
    <property type="entry name" value="Mtu_PIN_fam"/>
    <property type="match status" value="1"/>
</dbReference>
<dbReference type="Gene3D" id="3.40.50.1010">
    <property type="entry name" value="5'-nuclease"/>
    <property type="match status" value="1"/>
</dbReference>
<dbReference type="InterPro" id="IPR022907">
    <property type="entry name" value="VapC_family"/>
</dbReference>
<dbReference type="Proteomes" id="UP000433071">
    <property type="component" value="Unassembled WGS sequence"/>
</dbReference>
<keyword evidence="4 6" id="KW-0378">Hydrolase</keyword>
<comment type="function">
    <text evidence="6">Toxic component of a toxin-antitoxin (TA) system. An RNase.</text>
</comment>
<dbReference type="InterPro" id="IPR029060">
    <property type="entry name" value="PIN-like_dom_sf"/>
</dbReference>
<accession>A0A6I3LZW4</accession>
<proteinExistence type="inferred from homology"/>
<evidence type="ECO:0000313" key="9">
    <source>
        <dbReference type="Proteomes" id="UP000433071"/>
    </source>
</evidence>
<organism evidence="8 9">
    <name type="scientific">Agromyces bracchium</name>
    <dbReference type="NCBI Taxonomy" id="88376"/>
    <lineage>
        <taxon>Bacteria</taxon>
        <taxon>Bacillati</taxon>
        <taxon>Actinomycetota</taxon>
        <taxon>Actinomycetes</taxon>
        <taxon>Micrococcales</taxon>
        <taxon>Microbacteriaceae</taxon>
        <taxon>Agromyces</taxon>
    </lineage>
</organism>
<evidence type="ECO:0000256" key="1">
    <source>
        <dbReference type="ARBA" id="ARBA00022649"/>
    </source>
</evidence>
<evidence type="ECO:0000259" key="7">
    <source>
        <dbReference type="Pfam" id="PF01850"/>
    </source>
</evidence>
<dbReference type="AlphaFoldDB" id="A0A6I3LZW4"/>
<gene>
    <name evidence="6" type="primary">vapC</name>
    <name evidence="8" type="ORF">GJ743_06450</name>
</gene>
<feature type="binding site" evidence="6">
    <location>
        <position position="5"/>
    </location>
    <ligand>
        <name>Mg(2+)</name>
        <dbReference type="ChEBI" id="CHEBI:18420"/>
    </ligand>
</feature>
<comment type="caution">
    <text evidence="8">The sequence shown here is derived from an EMBL/GenBank/DDBJ whole genome shotgun (WGS) entry which is preliminary data.</text>
</comment>
<dbReference type="OrthoDB" id="556169at2"/>
<keyword evidence="3 6" id="KW-0479">Metal-binding</keyword>
<reference evidence="8 9" key="1">
    <citation type="submission" date="2019-11" db="EMBL/GenBank/DDBJ databases">
        <title>Agromyces kandeliae sp. nov., isolated from mangrove soil.</title>
        <authorList>
            <person name="Wang R."/>
        </authorList>
    </citation>
    <scope>NUCLEOTIDE SEQUENCE [LARGE SCALE GENOMIC DNA]</scope>
    <source>
        <strain evidence="8 9">JCM 11433</strain>
    </source>
</reference>
<dbReference type="Pfam" id="PF01850">
    <property type="entry name" value="PIN"/>
    <property type="match status" value="1"/>
</dbReference>
<keyword evidence="2 6" id="KW-0540">Nuclease</keyword>
<comment type="cofactor">
    <cofactor evidence="6">
        <name>Mg(2+)</name>
        <dbReference type="ChEBI" id="CHEBI:18420"/>
    </cofactor>
</comment>
<evidence type="ECO:0000256" key="5">
    <source>
        <dbReference type="ARBA" id="ARBA00022842"/>
    </source>
</evidence>
<evidence type="ECO:0000256" key="3">
    <source>
        <dbReference type="ARBA" id="ARBA00022723"/>
    </source>
</evidence>
<sequence length="142" mass="15414">MLIPDVNVLVGAHRTDSPDHDRLRAWLESTVAGPEALGLTDAVLAGFVRVVTHPRVFVDPTPLETALEQAETLQEAPGVHRVAPGARHWRIFVDLCRTGSARGNLVADAAHAAVAIEAGATWVSLDRDFARFPGLRWRSPLE</sequence>
<name>A0A6I3LZW4_9MICO</name>
<dbReference type="GO" id="GO:0090729">
    <property type="term" value="F:toxin activity"/>
    <property type="evidence" value="ECO:0007669"/>
    <property type="project" value="UniProtKB-KW"/>
</dbReference>
<dbReference type="InterPro" id="IPR006226">
    <property type="entry name" value="Mtu_PIN"/>
</dbReference>
<comment type="similarity">
    <text evidence="6">Belongs to the PINc/VapC protein family.</text>
</comment>
<dbReference type="GO" id="GO:0004540">
    <property type="term" value="F:RNA nuclease activity"/>
    <property type="evidence" value="ECO:0007669"/>
    <property type="project" value="InterPro"/>
</dbReference>
<dbReference type="GO" id="GO:0016788">
    <property type="term" value="F:hydrolase activity, acting on ester bonds"/>
    <property type="evidence" value="ECO:0007669"/>
    <property type="project" value="InterPro"/>
</dbReference>
<dbReference type="RefSeq" id="WP_155051063.1">
    <property type="nucleotide sequence ID" value="NZ_BAAAIB010000001.1"/>
</dbReference>
<evidence type="ECO:0000256" key="6">
    <source>
        <dbReference type="HAMAP-Rule" id="MF_00265"/>
    </source>
</evidence>
<feature type="binding site" evidence="6">
    <location>
        <position position="108"/>
    </location>
    <ligand>
        <name>Mg(2+)</name>
        <dbReference type="ChEBI" id="CHEBI:18420"/>
    </ligand>
</feature>
<evidence type="ECO:0000256" key="4">
    <source>
        <dbReference type="ARBA" id="ARBA00022801"/>
    </source>
</evidence>
<protein>
    <recommendedName>
        <fullName evidence="6">Ribonuclease VapC</fullName>
        <shortName evidence="6">RNase VapC</shortName>
        <ecNumber evidence="6">3.1.-.-</ecNumber>
    </recommendedName>
    <alternativeName>
        <fullName evidence="6">Toxin VapC</fullName>
    </alternativeName>
</protein>
<keyword evidence="1 6" id="KW-1277">Toxin-antitoxin system</keyword>